<dbReference type="GO" id="GO:0016567">
    <property type="term" value="P:protein ubiquitination"/>
    <property type="evidence" value="ECO:0007669"/>
    <property type="project" value="InterPro"/>
</dbReference>
<feature type="domain" description="RING-type" evidence="12">
    <location>
        <begin position="354"/>
        <end position="400"/>
    </location>
</feature>
<dbReference type="Proteomes" id="UP000265200">
    <property type="component" value="Chromosome 4"/>
</dbReference>
<feature type="compositionally biased region" description="Basic and acidic residues" evidence="11">
    <location>
        <begin position="159"/>
        <end position="168"/>
    </location>
</feature>
<dbReference type="InterPro" id="IPR006575">
    <property type="entry name" value="RWD_dom"/>
</dbReference>
<feature type="region of interest" description="Disordered" evidence="11">
    <location>
        <begin position="229"/>
        <end position="298"/>
    </location>
</feature>
<dbReference type="InterPro" id="IPR001841">
    <property type="entry name" value="Znf_RING"/>
</dbReference>
<reference evidence="15" key="4">
    <citation type="submission" date="2025-09" db="UniProtKB">
        <authorList>
            <consortium name="Ensembl"/>
        </authorList>
    </citation>
    <scope>IDENTIFICATION</scope>
    <source>
        <strain evidence="15">HSOK</strain>
    </source>
</reference>
<dbReference type="GO" id="GO:0061630">
    <property type="term" value="F:ubiquitin protein ligase activity"/>
    <property type="evidence" value="ECO:0007669"/>
    <property type="project" value="UniProtKB-EC"/>
</dbReference>
<dbReference type="CDD" id="cd16628">
    <property type="entry name" value="RING-HC_RBR_RNF14"/>
    <property type="match status" value="1"/>
</dbReference>
<evidence type="ECO:0000256" key="4">
    <source>
        <dbReference type="ARBA" id="ARBA00022679"/>
    </source>
</evidence>
<dbReference type="PROSITE" id="PS50908">
    <property type="entry name" value="RWD"/>
    <property type="match status" value="1"/>
</dbReference>
<dbReference type="CDD" id="cd20341">
    <property type="entry name" value="BRcat_RBR_RNF14"/>
    <property type="match status" value="1"/>
</dbReference>
<dbReference type="Gene3D" id="3.10.110.10">
    <property type="entry name" value="Ubiquitin Conjugating Enzyme"/>
    <property type="match status" value="1"/>
</dbReference>
<reference evidence="15 16" key="2">
    <citation type="submission" date="2017-04" db="EMBL/GenBank/DDBJ databases">
        <title>CpG methylation of centromeres and impact of large insertions on vertebrate speciation.</title>
        <authorList>
            <person name="Ichikawa K."/>
            <person name="Yoshimura J."/>
            <person name="Morishita S."/>
        </authorList>
    </citation>
    <scope>NUCLEOTIDE SEQUENCE</scope>
    <source>
        <strain evidence="15 16">HSOK</strain>
    </source>
</reference>
<dbReference type="CDD" id="cd23820">
    <property type="entry name" value="RWD_RNF14"/>
    <property type="match status" value="1"/>
</dbReference>
<evidence type="ECO:0000259" key="12">
    <source>
        <dbReference type="PROSITE" id="PS50089"/>
    </source>
</evidence>
<dbReference type="Pfam" id="PF01485">
    <property type="entry name" value="IBR"/>
    <property type="match status" value="1"/>
</dbReference>
<evidence type="ECO:0000256" key="5">
    <source>
        <dbReference type="ARBA" id="ARBA00022723"/>
    </source>
</evidence>
<dbReference type="InterPro" id="IPR031128">
    <property type="entry name" value="RNF14_RING-HC_Zfn"/>
</dbReference>
<feature type="domain" description="RING-type" evidence="14">
    <location>
        <begin position="350"/>
        <end position="585"/>
    </location>
</feature>
<evidence type="ECO:0000256" key="9">
    <source>
        <dbReference type="ARBA" id="ARBA00022833"/>
    </source>
</evidence>
<dbReference type="Gene3D" id="3.30.40.10">
    <property type="entry name" value="Zinc/RING finger domain, C3HC4 (zinc finger)"/>
    <property type="match status" value="1"/>
</dbReference>
<dbReference type="PROSITE" id="PS50089">
    <property type="entry name" value="ZF_RING_2"/>
    <property type="match status" value="1"/>
</dbReference>
<dbReference type="FunFam" id="3.30.40.10:FF:000137">
    <property type="entry name" value="RanBP-type and C3HC4-type zinc finger-containing protein 1"/>
    <property type="match status" value="1"/>
</dbReference>
<dbReference type="InterPro" id="IPR017907">
    <property type="entry name" value="Znf_RING_CS"/>
</dbReference>
<feature type="compositionally biased region" description="Polar residues" evidence="11">
    <location>
        <begin position="245"/>
        <end position="254"/>
    </location>
</feature>
<evidence type="ECO:0000256" key="2">
    <source>
        <dbReference type="ARBA" id="ARBA00004906"/>
    </source>
</evidence>
<keyword evidence="4" id="KW-0808">Transferase</keyword>
<organism evidence="15 16">
    <name type="scientific">Oryzias latipes</name>
    <name type="common">Japanese rice fish</name>
    <name type="synonym">Japanese killifish</name>
    <dbReference type="NCBI Taxonomy" id="8090"/>
    <lineage>
        <taxon>Eukaryota</taxon>
        <taxon>Metazoa</taxon>
        <taxon>Chordata</taxon>
        <taxon>Craniata</taxon>
        <taxon>Vertebrata</taxon>
        <taxon>Euteleostomi</taxon>
        <taxon>Actinopterygii</taxon>
        <taxon>Neopterygii</taxon>
        <taxon>Teleostei</taxon>
        <taxon>Neoteleostei</taxon>
        <taxon>Acanthomorphata</taxon>
        <taxon>Ovalentaria</taxon>
        <taxon>Atherinomorphae</taxon>
        <taxon>Beloniformes</taxon>
        <taxon>Adrianichthyidae</taxon>
        <taxon>Oryziinae</taxon>
        <taxon>Oryzias</taxon>
    </lineage>
</organism>
<evidence type="ECO:0000313" key="15">
    <source>
        <dbReference type="Ensembl" id="ENSORLP00015003017.1"/>
    </source>
</evidence>
<proteinExistence type="predicted"/>
<keyword evidence="7 10" id="KW-0863">Zinc-finger</keyword>
<accession>A0A3P9H5E0</accession>
<dbReference type="SUPFAM" id="SSF54495">
    <property type="entry name" value="UBC-like"/>
    <property type="match status" value="1"/>
</dbReference>
<evidence type="ECO:0000256" key="1">
    <source>
        <dbReference type="ARBA" id="ARBA00001798"/>
    </source>
</evidence>
<dbReference type="SMART" id="SM00184">
    <property type="entry name" value="RING"/>
    <property type="match status" value="2"/>
</dbReference>
<evidence type="ECO:0000256" key="3">
    <source>
        <dbReference type="ARBA" id="ARBA00012251"/>
    </source>
</evidence>
<sequence>MNADSEEQEDELLALQSIYYESEEFVRNESKSAGEIRVSVELPADFTVVLKHDGALRKYEISFLPPLLLTFELPEDYPSSSPPLFTLTCSWLTRTQLDSLSVQLIGLYRATGGAVVLFSWIQFLKEDALKFLDIHSVFEVPSDEDSTLFRNKSKQKTELSETKIDAHASDLGSTTNQRQTGSDLWGLELQGASGDSQQNLSISQEINPDFQGASSLGSDKNDQKHFTSVLNLNSGSKPDYPKALSSGTDQQNDPISEPELLSAPKPDEVPEDELNERYASGSALPSSSSSEQAPTEQDHHIPAHLPVRTTGSPAHESQLYAGLSLTSSQILLSQILIHNASQKEKVFRTTVFDCGICFTALLGSDCVQMNGCGHVFCQTCLREFCKVQITEGNVQGVTCPQAGCPGAPTPAQVKTVVGEELFGHYDRLLLQFTLDRMSDVIYCPRPSCSSVILLEKSSNVALCSECHFAFCTTCKKTYHGASKCYEEKKIQEESGTTPELSMPQSEEGIKALLEDYESGSKERRRLLDRRYGSAILATLEDNLNEKWKIGNTQPCPHCYIPIEKNGGCSHMWCTHCNNFFVWGLS</sequence>
<feature type="region of interest" description="Disordered" evidence="11">
    <location>
        <begin position="159"/>
        <end position="179"/>
    </location>
</feature>
<dbReference type="SMART" id="SM00647">
    <property type="entry name" value="IBR"/>
    <property type="match status" value="1"/>
</dbReference>
<dbReference type="PANTHER" id="PTHR11685">
    <property type="entry name" value="RBR FAMILY RING FINGER AND IBR DOMAIN-CONTAINING"/>
    <property type="match status" value="1"/>
</dbReference>
<comment type="pathway">
    <text evidence="2">Protein modification; protein ubiquitination.</text>
</comment>
<reference key="1">
    <citation type="journal article" date="2007" name="Nature">
        <title>The medaka draft genome and insights into vertebrate genome evolution.</title>
        <authorList>
            <person name="Kasahara M."/>
            <person name="Naruse K."/>
            <person name="Sasaki S."/>
            <person name="Nakatani Y."/>
            <person name="Qu W."/>
            <person name="Ahsan B."/>
            <person name="Yamada T."/>
            <person name="Nagayasu Y."/>
            <person name="Doi K."/>
            <person name="Kasai Y."/>
            <person name="Jindo T."/>
            <person name="Kobayashi D."/>
            <person name="Shimada A."/>
            <person name="Toyoda A."/>
            <person name="Kuroki Y."/>
            <person name="Fujiyama A."/>
            <person name="Sasaki T."/>
            <person name="Shimizu A."/>
            <person name="Asakawa S."/>
            <person name="Shimizu N."/>
            <person name="Hashimoto S."/>
            <person name="Yang J."/>
            <person name="Lee Y."/>
            <person name="Matsushima K."/>
            <person name="Sugano S."/>
            <person name="Sakaizumi M."/>
            <person name="Narita T."/>
            <person name="Ohishi K."/>
            <person name="Haga S."/>
            <person name="Ohta F."/>
            <person name="Nomoto H."/>
            <person name="Nogata K."/>
            <person name="Morishita T."/>
            <person name="Endo T."/>
            <person name="Shin-I T."/>
            <person name="Takeda H."/>
            <person name="Morishita S."/>
            <person name="Kohara Y."/>
        </authorList>
    </citation>
    <scope>NUCLEOTIDE SEQUENCE [LARGE SCALE GENOMIC DNA]</scope>
    <source>
        <strain>Hd-rR</strain>
    </source>
</reference>
<dbReference type="GO" id="GO:0008270">
    <property type="term" value="F:zinc ion binding"/>
    <property type="evidence" value="ECO:0007669"/>
    <property type="project" value="UniProtKB-KW"/>
</dbReference>
<evidence type="ECO:0000256" key="6">
    <source>
        <dbReference type="ARBA" id="ARBA00022737"/>
    </source>
</evidence>
<dbReference type="Ensembl" id="ENSORLT00015009986.1">
    <property type="protein sequence ID" value="ENSORLP00015003017.1"/>
    <property type="gene ID" value="ENSORLG00015003720.1"/>
</dbReference>
<dbReference type="InterPro" id="IPR044066">
    <property type="entry name" value="TRIAD_supradom"/>
</dbReference>
<dbReference type="InterPro" id="IPR054694">
    <property type="entry name" value="Parkin-like_IBR"/>
</dbReference>
<evidence type="ECO:0000256" key="8">
    <source>
        <dbReference type="ARBA" id="ARBA00022786"/>
    </source>
</evidence>
<dbReference type="InterPro" id="IPR013083">
    <property type="entry name" value="Znf_RING/FYVE/PHD"/>
</dbReference>
<dbReference type="Pfam" id="PF05773">
    <property type="entry name" value="RWD"/>
    <property type="match status" value="1"/>
</dbReference>
<dbReference type="Pfam" id="PF22605">
    <property type="entry name" value="IBR_2"/>
    <property type="match status" value="1"/>
</dbReference>
<evidence type="ECO:0000313" key="16">
    <source>
        <dbReference type="Proteomes" id="UP000265200"/>
    </source>
</evidence>
<comment type="catalytic activity">
    <reaction evidence="1">
        <text>[E2 ubiquitin-conjugating enzyme]-S-ubiquitinyl-L-cysteine + [acceptor protein]-L-lysine = [E2 ubiquitin-conjugating enzyme]-L-cysteine + [acceptor protein]-N(6)-ubiquitinyl-L-lysine.</text>
        <dbReference type="EC" id="2.3.2.31"/>
    </reaction>
</comment>
<reference evidence="15" key="3">
    <citation type="submission" date="2025-08" db="UniProtKB">
        <authorList>
            <consortium name="Ensembl"/>
        </authorList>
    </citation>
    <scope>IDENTIFICATION</scope>
    <source>
        <strain evidence="15">HSOK</strain>
    </source>
</reference>
<evidence type="ECO:0000259" key="13">
    <source>
        <dbReference type="PROSITE" id="PS50908"/>
    </source>
</evidence>
<keyword evidence="8" id="KW-0833">Ubl conjugation pathway</keyword>
<keyword evidence="5" id="KW-0479">Metal-binding</keyword>
<dbReference type="SUPFAM" id="SSF57850">
    <property type="entry name" value="RING/U-box"/>
    <property type="match status" value="3"/>
</dbReference>
<dbReference type="EC" id="2.3.2.31" evidence="3"/>
<dbReference type="PROSITE" id="PS51873">
    <property type="entry name" value="TRIAD"/>
    <property type="match status" value="1"/>
</dbReference>
<evidence type="ECO:0000256" key="7">
    <source>
        <dbReference type="ARBA" id="ARBA00022771"/>
    </source>
</evidence>
<evidence type="ECO:0000256" key="11">
    <source>
        <dbReference type="SAM" id="MobiDB-lite"/>
    </source>
</evidence>
<protein>
    <recommendedName>
        <fullName evidence="3">RBR-type E3 ubiquitin transferase</fullName>
        <ecNumber evidence="3">2.3.2.31</ecNumber>
    </recommendedName>
</protein>
<dbReference type="AlphaFoldDB" id="A0A3P9H5E0"/>
<keyword evidence="9" id="KW-0862">Zinc</keyword>
<dbReference type="InterPro" id="IPR016135">
    <property type="entry name" value="UBQ-conjugating_enzyme/RWD"/>
</dbReference>
<evidence type="ECO:0000259" key="14">
    <source>
        <dbReference type="PROSITE" id="PS51873"/>
    </source>
</evidence>
<dbReference type="Gene3D" id="1.20.120.1750">
    <property type="match status" value="1"/>
</dbReference>
<feature type="domain" description="RWD" evidence="13">
    <location>
        <begin position="10"/>
        <end position="131"/>
    </location>
</feature>
<feature type="compositionally biased region" description="Low complexity" evidence="11">
    <location>
        <begin position="280"/>
        <end position="290"/>
    </location>
</feature>
<evidence type="ECO:0000256" key="10">
    <source>
        <dbReference type="PROSITE-ProRule" id="PRU00175"/>
    </source>
</evidence>
<dbReference type="Gene3D" id="2.20.25.20">
    <property type="match status" value="1"/>
</dbReference>
<keyword evidence="6" id="KW-0677">Repeat</keyword>
<dbReference type="InterPro" id="IPR031127">
    <property type="entry name" value="E3_UB_ligase_RBR"/>
</dbReference>
<dbReference type="SMART" id="SM00591">
    <property type="entry name" value="RWD"/>
    <property type="match status" value="1"/>
</dbReference>
<name>A0A3P9H5E0_ORYLA</name>
<dbReference type="InterPro" id="IPR002867">
    <property type="entry name" value="IBR_dom"/>
</dbReference>
<dbReference type="PROSITE" id="PS00518">
    <property type="entry name" value="ZF_RING_1"/>
    <property type="match status" value="1"/>
</dbReference>